<comment type="caution">
    <text evidence="8">The sequence shown here is derived from an EMBL/GenBank/DDBJ whole genome shotgun (WGS) entry which is preliminary data.</text>
</comment>
<dbReference type="PANTHER" id="PTHR11129:SF2">
    <property type="entry name" value="GERANYLGERANYL TRANSFERASE TYPE-2 SUBUNIT ALPHA"/>
    <property type="match status" value="1"/>
</dbReference>
<dbReference type="EC" id="2.5.1.60" evidence="6"/>
<feature type="compositionally biased region" description="Basic and acidic residues" evidence="7">
    <location>
        <begin position="1"/>
        <end position="22"/>
    </location>
</feature>
<dbReference type="Pfam" id="PF01239">
    <property type="entry name" value="PPTA"/>
    <property type="match status" value="1"/>
</dbReference>
<evidence type="ECO:0000256" key="1">
    <source>
        <dbReference type="ARBA" id="ARBA00006734"/>
    </source>
</evidence>
<evidence type="ECO:0000256" key="6">
    <source>
        <dbReference type="RuleBase" id="RU367120"/>
    </source>
</evidence>
<gene>
    <name evidence="8" type="primary">BET4_2</name>
    <name evidence="8" type="ORF">HDU87_006488</name>
</gene>
<dbReference type="GO" id="GO:0097354">
    <property type="term" value="P:prenylation"/>
    <property type="evidence" value="ECO:0007669"/>
    <property type="project" value="UniProtKB-UniRule"/>
</dbReference>
<keyword evidence="4" id="KW-0677">Repeat</keyword>
<proteinExistence type="inferred from homology"/>
<evidence type="ECO:0000256" key="5">
    <source>
        <dbReference type="ARBA" id="ARBA00047658"/>
    </source>
</evidence>
<accession>A0AAD5TKS5</accession>
<evidence type="ECO:0000313" key="8">
    <source>
        <dbReference type="EMBL" id="KAJ3175091.1"/>
    </source>
</evidence>
<evidence type="ECO:0000256" key="2">
    <source>
        <dbReference type="ARBA" id="ARBA00022602"/>
    </source>
</evidence>
<dbReference type="GO" id="GO:0005968">
    <property type="term" value="C:Rab-protein geranylgeranyltransferase complex"/>
    <property type="evidence" value="ECO:0007669"/>
    <property type="project" value="TreeGrafter"/>
</dbReference>
<dbReference type="PROSITE" id="PS51147">
    <property type="entry name" value="PFTA"/>
    <property type="match status" value="1"/>
</dbReference>
<feature type="region of interest" description="Disordered" evidence="7">
    <location>
        <begin position="1"/>
        <end position="23"/>
    </location>
</feature>
<dbReference type="AlphaFoldDB" id="A0AAD5TKS5"/>
<evidence type="ECO:0000256" key="4">
    <source>
        <dbReference type="ARBA" id="ARBA00022737"/>
    </source>
</evidence>
<keyword evidence="9" id="KW-1185">Reference proteome</keyword>
<evidence type="ECO:0000256" key="3">
    <source>
        <dbReference type="ARBA" id="ARBA00022679"/>
    </source>
</evidence>
<sequence length="128" mass="14777">MSADQHHQKKVKTTDEEREAQRQRSIKKLAEYKGLCSLVSAKRKAKEYDDAAFNLTTKLLSLNPEFYTGHGCTKLKVLVQAFTDPAERAKVIENEFELVRNAIYTEPADQSAWLYQRWLLRCGGLSRR</sequence>
<reference evidence="8" key="1">
    <citation type="submission" date="2020-05" db="EMBL/GenBank/DDBJ databases">
        <title>Phylogenomic resolution of chytrid fungi.</title>
        <authorList>
            <person name="Stajich J.E."/>
            <person name="Amses K."/>
            <person name="Simmons R."/>
            <person name="Seto K."/>
            <person name="Myers J."/>
            <person name="Bonds A."/>
            <person name="Quandt C.A."/>
            <person name="Barry K."/>
            <person name="Liu P."/>
            <person name="Grigoriev I."/>
            <person name="Longcore J.E."/>
            <person name="James T.Y."/>
        </authorList>
    </citation>
    <scope>NUCLEOTIDE SEQUENCE</scope>
    <source>
        <strain evidence="8">JEL0379</strain>
    </source>
</reference>
<dbReference type="Gene3D" id="1.25.40.120">
    <property type="entry name" value="Protein prenylyltransferase"/>
    <property type="match status" value="2"/>
</dbReference>
<comment type="catalytic activity">
    <reaction evidence="5 6">
        <text>geranylgeranyl diphosphate + L-cysteinyl-[protein] = S-geranylgeranyl-L-cysteinyl-[protein] + diphosphate</text>
        <dbReference type="Rhea" id="RHEA:21240"/>
        <dbReference type="Rhea" id="RHEA-COMP:10131"/>
        <dbReference type="Rhea" id="RHEA-COMP:11537"/>
        <dbReference type="ChEBI" id="CHEBI:29950"/>
        <dbReference type="ChEBI" id="CHEBI:33019"/>
        <dbReference type="ChEBI" id="CHEBI:57533"/>
        <dbReference type="ChEBI" id="CHEBI:86021"/>
        <dbReference type="EC" id="2.5.1.60"/>
    </reaction>
</comment>
<evidence type="ECO:0000313" key="9">
    <source>
        <dbReference type="Proteomes" id="UP001212152"/>
    </source>
</evidence>
<protein>
    <recommendedName>
        <fullName evidence="6">Geranylgeranyl transferase type-2 subunit alpha</fullName>
        <ecNumber evidence="6">2.5.1.60</ecNumber>
    </recommendedName>
    <alternativeName>
        <fullName evidence="6">Geranylgeranyl transferase type II subunit alpha</fullName>
    </alternativeName>
</protein>
<dbReference type="SUPFAM" id="SSF48439">
    <property type="entry name" value="Protein prenylyltransferase"/>
    <property type="match status" value="1"/>
</dbReference>
<keyword evidence="2 6" id="KW-0637">Prenyltransferase</keyword>
<comment type="similarity">
    <text evidence="1 6">Belongs to the protein prenyltransferase subunit alpha family.</text>
</comment>
<dbReference type="Proteomes" id="UP001212152">
    <property type="component" value="Unassembled WGS sequence"/>
</dbReference>
<dbReference type="GO" id="GO:0004663">
    <property type="term" value="F:Rab geranylgeranyltransferase activity"/>
    <property type="evidence" value="ECO:0007669"/>
    <property type="project" value="UniProtKB-UniRule"/>
</dbReference>
<dbReference type="EMBL" id="JADGJQ010000056">
    <property type="protein sequence ID" value="KAJ3175091.1"/>
    <property type="molecule type" value="Genomic_DNA"/>
</dbReference>
<comment type="function">
    <text evidence="6">Catalyzes the transfer of a geranyl-geranyl moiety from geranyl-geranyl pyrophosphate to cysteines occuring in specific C-terminal amino acid sequences.</text>
</comment>
<name>A0AAD5TKS5_9FUNG</name>
<dbReference type="PANTHER" id="PTHR11129">
    <property type="entry name" value="PROTEIN FARNESYLTRANSFERASE ALPHA SUBUNIT/RAB GERANYLGERANYL TRANSFERASE ALPHA SUBUNIT"/>
    <property type="match status" value="1"/>
</dbReference>
<keyword evidence="3 6" id="KW-0808">Transferase</keyword>
<dbReference type="InterPro" id="IPR002088">
    <property type="entry name" value="Prenyl_trans_a"/>
</dbReference>
<organism evidence="8 9">
    <name type="scientific">Geranomyces variabilis</name>
    <dbReference type="NCBI Taxonomy" id="109894"/>
    <lineage>
        <taxon>Eukaryota</taxon>
        <taxon>Fungi</taxon>
        <taxon>Fungi incertae sedis</taxon>
        <taxon>Chytridiomycota</taxon>
        <taxon>Chytridiomycota incertae sedis</taxon>
        <taxon>Chytridiomycetes</taxon>
        <taxon>Spizellomycetales</taxon>
        <taxon>Powellomycetaceae</taxon>
        <taxon>Geranomyces</taxon>
    </lineage>
</organism>
<evidence type="ECO:0000256" key="7">
    <source>
        <dbReference type="SAM" id="MobiDB-lite"/>
    </source>
</evidence>